<evidence type="ECO:0008006" key="4">
    <source>
        <dbReference type="Google" id="ProtNLM"/>
    </source>
</evidence>
<dbReference type="Gene3D" id="3.30.160.20">
    <property type="match status" value="1"/>
</dbReference>
<keyword evidence="3" id="KW-1185">Reference proteome</keyword>
<name>A0AAD4DKL7_9FUNG</name>
<proteinExistence type="predicted"/>
<evidence type="ECO:0000256" key="1">
    <source>
        <dbReference type="SAM" id="MobiDB-lite"/>
    </source>
</evidence>
<dbReference type="Proteomes" id="UP001194580">
    <property type="component" value="Unassembled WGS sequence"/>
</dbReference>
<organism evidence="2 3">
    <name type="scientific">Linnemannia exigua</name>
    <dbReference type="NCBI Taxonomy" id="604196"/>
    <lineage>
        <taxon>Eukaryota</taxon>
        <taxon>Fungi</taxon>
        <taxon>Fungi incertae sedis</taxon>
        <taxon>Mucoromycota</taxon>
        <taxon>Mortierellomycotina</taxon>
        <taxon>Mortierellomycetes</taxon>
        <taxon>Mortierellales</taxon>
        <taxon>Mortierellaceae</taxon>
        <taxon>Linnemannia</taxon>
    </lineage>
</organism>
<feature type="compositionally biased region" description="Acidic residues" evidence="1">
    <location>
        <begin position="93"/>
        <end position="104"/>
    </location>
</feature>
<dbReference type="AlphaFoldDB" id="A0AAD4DKL7"/>
<sequence>MSTSFLRTLSRHSTAVRTGVCPKTAPWSNTLSNFGSARQVQLAPLQVVCRTQRYSVISLVHHKLSSRYPGAIVSSLEQQRGFASRKESAAEASESDSGSDEEFRDDNGMTLKDREKIENWAKGFTKDSIPKGLLTLNFVRASGPGGQNVNKGSFKLGYFS</sequence>
<evidence type="ECO:0000313" key="3">
    <source>
        <dbReference type="Proteomes" id="UP001194580"/>
    </source>
</evidence>
<feature type="region of interest" description="Disordered" evidence="1">
    <location>
        <begin position="83"/>
        <end position="110"/>
    </location>
</feature>
<gene>
    <name evidence="2" type="ORF">BGZ95_001247</name>
</gene>
<accession>A0AAD4DKL7</accession>
<reference evidence="2" key="1">
    <citation type="journal article" date="2020" name="Fungal Divers.">
        <title>Resolving the Mortierellaceae phylogeny through synthesis of multi-gene phylogenetics and phylogenomics.</title>
        <authorList>
            <person name="Vandepol N."/>
            <person name="Liber J."/>
            <person name="Desiro A."/>
            <person name="Na H."/>
            <person name="Kennedy M."/>
            <person name="Barry K."/>
            <person name="Grigoriev I.V."/>
            <person name="Miller A.N."/>
            <person name="O'Donnell K."/>
            <person name="Stajich J.E."/>
            <person name="Bonito G."/>
        </authorList>
    </citation>
    <scope>NUCLEOTIDE SEQUENCE</scope>
    <source>
        <strain evidence="2">NRRL 28262</strain>
    </source>
</reference>
<evidence type="ECO:0000313" key="2">
    <source>
        <dbReference type="EMBL" id="KAG0279428.1"/>
    </source>
</evidence>
<dbReference type="EMBL" id="JAAAIL010000125">
    <property type="protein sequence ID" value="KAG0279428.1"/>
    <property type="molecule type" value="Genomic_DNA"/>
</dbReference>
<comment type="caution">
    <text evidence="2">The sequence shown here is derived from an EMBL/GenBank/DDBJ whole genome shotgun (WGS) entry which is preliminary data.</text>
</comment>
<protein>
    <recommendedName>
        <fullName evidence="4">Prokaryotic-type class I peptide chain release factors domain-containing protein</fullName>
    </recommendedName>
</protein>